<keyword evidence="2" id="KW-0677">Repeat</keyword>
<dbReference type="PROSITE" id="PS50082">
    <property type="entry name" value="WD_REPEATS_2"/>
    <property type="match status" value="1"/>
</dbReference>
<dbReference type="InterPro" id="IPR050459">
    <property type="entry name" value="WD_repeat_RBAP46/RBAP48/MSI1"/>
</dbReference>
<proteinExistence type="predicted"/>
<keyword evidence="1 3" id="KW-0853">WD repeat</keyword>
<dbReference type="Pfam" id="PF00400">
    <property type="entry name" value="WD40"/>
    <property type="match status" value="1"/>
</dbReference>
<feature type="compositionally biased region" description="Low complexity" evidence="4">
    <location>
        <begin position="481"/>
        <end position="496"/>
    </location>
</feature>
<name>A0ABQ7G6Q5_DUNSA</name>
<dbReference type="Proteomes" id="UP000815325">
    <property type="component" value="Unassembled WGS sequence"/>
</dbReference>
<dbReference type="PROSITE" id="PS00678">
    <property type="entry name" value="WD_REPEATS_1"/>
    <property type="match status" value="1"/>
</dbReference>
<dbReference type="SUPFAM" id="SSF50978">
    <property type="entry name" value="WD40 repeat-like"/>
    <property type="match status" value="1"/>
</dbReference>
<feature type="region of interest" description="Disordered" evidence="4">
    <location>
        <begin position="455"/>
        <end position="503"/>
    </location>
</feature>
<reference evidence="5" key="1">
    <citation type="submission" date="2017-08" db="EMBL/GenBank/DDBJ databases">
        <authorList>
            <person name="Polle J.E."/>
            <person name="Barry K."/>
            <person name="Cushman J."/>
            <person name="Schmutz J."/>
            <person name="Tran D."/>
            <person name="Hathwaick L.T."/>
            <person name="Yim W.C."/>
            <person name="Jenkins J."/>
            <person name="Mckie-Krisberg Z.M."/>
            <person name="Prochnik S."/>
            <person name="Lindquist E."/>
            <person name="Dockter R.B."/>
            <person name="Adam C."/>
            <person name="Molina H."/>
            <person name="Bunkerborg J."/>
            <person name="Jin E."/>
            <person name="Buchheim M."/>
            <person name="Magnuson J."/>
        </authorList>
    </citation>
    <scope>NUCLEOTIDE SEQUENCE</scope>
    <source>
        <strain evidence="5">CCAP 19/18</strain>
    </source>
</reference>
<protein>
    <submittedName>
        <fullName evidence="5">WD40-repeat-containing domain protein</fullName>
    </submittedName>
</protein>
<dbReference type="Gene3D" id="2.130.10.10">
    <property type="entry name" value="YVTN repeat-like/Quinoprotein amine dehydrogenase"/>
    <property type="match status" value="1"/>
</dbReference>
<dbReference type="PANTHER" id="PTHR22850">
    <property type="entry name" value="WD40 REPEAT FAMILY"/>
    <property type="match status" value="1"/>
</dbReference>
<dbReference type="EMBL" id="MU070060">
    <property type="protein sequence ID" value="KAF5830281.1"/>
    <property type="molecule type" value="Genomic_DNA"/>
</dbReference>
<dbReference type="SMART" id="SM00320">
    <property type="entry name" value="WD40"/>
    <property type="match status" value="4"/>
</dbReference>
<accession>A0ABQ7G6Q5</accession>
<dbReference type="InterPro" id="IPR001680">
    <property type="entry name" value="WD40_rpt"/>
</dbReference>
<feature type="compositionally biased region" description="Gly residues" evidence="4">
    <location>
        <begin position="199"/>
        <end position="212"/>
    </location>
</feature>
<feature type="region of interest" description="Disordered" evidence="4">
    <location>
        <begin position="157"/>
        <end position="212"/>
    </location>
</feature>
<evidence type="ECO:0000256" key="1">
    <source>
        <dbReference type="ARBA" id="ARBA00022574"/>
    </source>
</evidence>
<organism evidence="5 6">
    <name type="scientific">Dunaliella salina</name>
    <name type="common">Green alga</name>
    <name type="synonym">Protococcus salinus</name>
    <dbReference type="NCBI Taxonomy" id="3046"/>
    <lineage>
        <taxon>Eukaryota</taxon>
        <taxon>Viridiplantae</taxon>
        <taxon>Chlorophyta</taxon>
        <taxon>core chlorophytes</taxon>
        <taxon>Chlorophyceae</taxon>
        <taxon>CS clade</taxon>
        <taxon>Chlamydomonadales</taxon>
        <taxon>Dunaliellaceae</taxon>
        <taxon>Dunaliella</taxon>
    </lineage>
</organism>
<dbReference type="InterPro" id="IPR036322">
    <property type="entry name" value="WD40_repeat_dom_sf"/>
</dbReference>
<dbReference type="PROSITE" id="PS50294">
    <property type="entry name" value="WD_REPEATS_REGION"/>
    <property type="match status" value="1"/>
</dbReference>
<dbReference type="InterPro" id="IPR015943">
    <property type="entry name" value="WD40/YVTN_repeat-like_dom_sf"/>
</dbReference>
<feature type="region of interest" description="Disordered" evidence="4">
    <location>
        <begin position="262"/>
        <end position="292"/>
    </location>
</feature>
<feature type="repeat" description="WD" evidence="3">
    <location>
        <begin position="510"/>
        <end position="552"/>
    </location>
</feature>
<evidence type="ECO:0000256" key="3">
    <source>
        <dbReference type="PROSITE-ProRule" id="PRU00221"/>
    </source>
</evidence>
<keyword evidence="6" id="KW-1185">Reference proteome</keyword>
<evidence type="ECO:0000256" key="2">
    <source>
        <dbReference type="ARBA" id="ARBA00022737"/>
    </source>
</evidence>
<feature type="compositionally biased region" description="Basic and acidic residues" evidence="4">
    <location>
        <begin position="68"/>
        <end position="78"/>
    </location>
</feature>
<feature type="compositionally biased region" description="Gly residues" evidence="4">
    <location>
        <begin position="455"/>
        <end position="471"/>
    </location>
</feature>
<evidence type="ECO:0000256" key="4">
    <source>
        <dbReference type="SAM" id="MobiDB-lite"/>
    </source>
</evidence>
<feature type="region of interest" description="Disordered" evidence="4">
    <location>
        <begin position="68"/>
        <end position="87"/>
    </location>
</feature>
<evidence type="ECO:0000313" key="5">
    <source>
        <dbReference type="EMBL" id="KAF5830281.1"/>
    </source>
</evidence>
<sequence length="651" mass="68053">MLKVVEVQVRHAERQAVCGEASAAAVARGQNAHQLRSQQGVQDCRSAGPSAEVVGDLMETDGPQADEQMERAPDEVQHHASPPSRTRRRYRTFCFTHPTGGDGIDRARHMPQHPHLVATKISDQGLYLFDISPALGGACVQGQGSGREARHGWPGLQELRQGRGQPGGTQSQHVHEHHQQHPNHHHLQQQQQHKRLYAGGHGTNITGGSGGGRGVQGNGEVCNGTANCTGCGGDRGVQGSGTASLAGADFSLEGDSDTECMCGGPLGSLGPQHGRGSSKRKSSSSSANPAPSGFGLCWSPTEPGWLLSTCTNGAIQHVRLDTTAVASAAASASRPDGLPVLGAYSFQRNAHAGGVNDVAFPAAEDGTSSSVWSGRVYASVGEDGFLKVWDDRKPGTAVCVPAHRGYAANSVACSTGHIIATGGGDGKLKLFDLRAVASRLTQDAAVAATLYGEGQGGPSDSGGGCNNGGGVSPTIPGTNPGGNANASTSNNHSSGSSSGGGQDVLPFRVFGSHKCPVNQVSWSPDWPNLLASSDEDNRVFVWDVARAQPTPMDITSPPQLRFIHTGHASSVYDISWTSSSRGSATPFRPAATPFLASVSPVLFNEAEDDDEDGEDKEREPLQWHVLHTFSPAADILHLDSPEHLHSTTHNR</sequence>
<feature type="compositionally biased region" description="Basic residues" evidence="4">
    <location>
        <begin position="180"/>
        <end position="196"/>
    </location>
</feature>
<evidence type="ECO:0000313" key="6">
    <source>
        <dbReference type="Proteomes" id="UP000815325"/>
    </source>
</evidence>
<comment type="caution">
    <text evidence="5">The sequence shown here is derived from an EMBL/GenBank/DDBJ whole genome shotgun (WGS) entry which is preliminary data.</text>
</comment>
<gene>
    <name evidence="5" type="ORF">DUNSADRAFT_14787</name>
</gene>
<dbReference type="InterPro" id="IPR019775">
    <property type="entry name" value="WD40_repeat_CS"/>
</dbReference>